<dbReference type="PROSITE" id="PS00211">
    <property type="entry name" value="ABC_TRANSPORTER_1"/>
    <property type="match status" value="1"/>
</dbReference>
<name>A0A239YI07_9STAP</name>
<dbReference type="PROSITE" id="PS50929">
    <property type="entry name" value="ABC_TM1F"/>
    <property type="match status" value="1"/>
</dbReference>
<evidence type="ECO:0000256" key="12">
    <source>
        <dbReference type="ARBA" id="ARBA00023136"/>
    </source>
</evidence>
<dbReference type="InterPro" id="IPR039421">
    <property type="entry name" value="Type_1_exporter"/>
</dbReference>
<dbReference type="CDD" id="cd02418">
    <property type="entry name" value="Peptidase_C39B"/>
    <property type="match status" value="1"/>
</dbReference>
<dbReference type="InterPro" id="IPR027417">
    <property type="entry name" value="P-loop_NTPase"/>
</dbReference>
<keyword evidence="4" id="KW-0645">Protease</keyword>
<evidence type="ECO:0000259" key="15">
    <source>
        <dbReference type="PROSITE" id="PS50893"/>
    </source>
</evidence>
<dbReference type="GO" id="GO:0015421">
    <property type="term" value="F:ABC-type oligopeptide transporter activity"/>
    <property type="evidence" value="ECO:0007669"/>
    <property type="project" value="TreeGrafter"/>
</dbReference>
<dbReference type="KEGG" id="sste:SAMEA4384403_0388"/>
<feature type="transmembrane region" description="Helical" evidence="14">
    <location>
        <begin position="302"/>
        <end position="320"/>
    </location>
</feature>
<evidence type="ECO:0000256" key="6">
    <source>
        <dbReference type="ARBA" id="ARBA00022741"/>
    </source>
</evidence>
<dbReference type="FunFam" id="3.40.50.300:FF:000299">
    <property type="entry name" value="ABC transporter ATP-binding protein/permease"/>
    <property type="match status" value="1"/>
</dbReference>
<dbReference type="SMART" id="SM00382">
    <property type="entry name" value="AAA"/>
    <property type="match status" value="1"/>
</dbReference>
<keyword evidence="7 18" id="KW-0378">Hydrolase</keyword>
<dbReference type="Proteomes" id="UP000242084">
    <property type="component" value="Chromosome 1"/>
</dbReference>
<protein>
    <submittedName>
        <fullName evidence="18">ABC-type bacteriocin transporter family protein</fullName>
        <ecNumber evidence="18">3.4.22.-</ecNumber>
    </submittedName>
</protein>
<evidence type="ECO:0000256" key="4">
    <source>
        <dbReference type="ARBA" id="ARBA00022670"/>
    </source>
</evidence>
<dbReference type="GO" id="GO:0016887">
    <property type="term" value="F:ATP hydrolysis activity"/>
    <property type="evidence" value="ECO:0007669"/>
    <property type="project" value="InterPro"/>
</dbReference>
<dbReference type="PROSITE" id="PS50893">
    <property type="entry name" value="ABC_TRANSPORTER_2"/>
    <property type="match status" value="1"/>
</dbReference>
<dbReference type="InterPro" id="IPR005074">
    <property type="entry name" value="Peptidase_C39"/>
</dbReference>
<dbReference type="GO" id="GO:0043214">
    <property type="term" value="F:ABC-type bacteriocin transporter activity"/>
    <property type="evidence" value="ECO:0007669"/>
    <property type="project" value="InterPro"/>
</dbReference>
<dbReference type="InterPro" id="IPR036640">
    <property type="entry name" value="ABC1_TM_sf"/>
</dbReference>
<dbReference type="EMBL" id="LT906462">
    <property type="protein sequence ID" value="SNV57868.1"/>
    <property type="molecule type" value="Genomic_DNA"/>
</dbReference>
<feature type="domain" description="Peptidase C39" evidence="17">
    <location>
        <begin position="9"/>
        <end position="133"/>
    </location>
</feature>
<keyword evidence="11 14" id="KW-1133">Transmembrane helix</keyword>
<keyword evidence="9" id="KW-0067">ATP-binding</keyword>
<dbReference type="InterPro" id="IPR011527">
    <property type="entry name" value="ABC1_TM_dom"/>
</dbReference>
<evidence type="ECO:0000256" key="2">
    <source>
        <dbReference type="ARBA" id="ARBA00022448"/>
    </source>
</evidence>
<dbReference type="PANTHER" id="PTHR43394:SF1">
    <property type="entry name" value="ATP-BINDING CASSETTE SUB-FAMILY B MEMBER 10, MITOCHONDRIAL"/>
    <property type="match status" value="1"/>
</dbReference>
<keyword evidence="19" id="KW-1185">Reference proteome</keyword>
<evidence type="ECO:0000256" key="5">
    <source>
        <dbReference type="ARBA" id="ARBA00022692"/>
    </source>
</evidence>
<dbReference type="GO" id="GO:0005524">
    <property type="term" value="F:ATP binding"/>
    <property type="evidence" value="ECO:0007669"/>
    <property type="project" value="UniProtKB-KW"/>
</dbReference>
<dbReference type="AlphaFoldDB" id="A0A239YI07"/>
<feature type="transmembrane region" description="Helical" evidence="14">
    <location>
        <begin position="392"/>
        <end position="410"/>
    </location>
</feature>
<evidence type="ECO:0000256" key="7">
    <source>
        <dbReference type="ARBA" id="ARBA00022801"/>
    </source>
</evidence>
<dbReference type="Pfam" id="PF00005">
    <property type="entry name" value="ABC_tran"/>
    <property type="match status" value="1"/>
</dbReference>
<keyword evidence="12 14" id="KW-0472">Membrane</keyword>
<feature type="transmembrane region" description="Helical" evidence="14">
    <location>
        <begin position="273"/>
        <end position="296"/>
    </location>
</feature>
<dbReference type="SUPFAM" id="SSF52540">
    <property type="entry name" value="P-loop containing nucleoside triphosphate hydrolases"/>
    <property type="match status" value="1"/>
</dbReference>
<dbReference type="Gene3D" id="3.90.70.10">
    <property type="entry name" value="Cysteine proteinases"/>
    <property type="match status" value="1"/>
</dbReference>
<feature type="transmembrane region" description="Helical" evidence="14">
    <location>
        <begin position="162"/>
        <end position="184"/>
    </location>
</feature>
<dbReference type="InterPro" id="IPR003593">
    <property type="entry name" value="AAA+_ATPase"/>
</dbReference>
<dbReference type="SUPFAM" id="SSF90123">
    <property type="entry name" value="ABC transporter transmembrane region"/>
    <property type="match status" value="1"/>
</dbReference>
<dbReference type="Pfam" id="PF00664">
    <property type="entry name" value="ABC_membrane"/>
    <property type="match status" value="1"/>
</dbReference>
<accession>A0A239YI07</accession>
<dbReference type="InterPro" id="IPR003439">
    <property type="entry name" value="ABC_transporter-like_ATP-bd"/>
</dbReference>
<dbReference type="InterPro" id="IPR017871">
    <property type="entry name" value="ABC_transporter-like_CS"/>
</dbReference>
<dbReference type="Gene3D" id="3.40.50.300">
    <property type="entry name" value="P-loop containing nucleotide triphosphate hydrolases"/>
    <property type="match status" value="1"/>
</dbReference>
<dbReference type="InterPro" id="IPR005897">
    <property type="entry name" value="Pept_C39_ABC_bacteriocin"/>
</dbReference>
<proteinExistence type="predicted"/>
<dbReference type="RefSeq" id="WP_095085977.1">
    <property type="nucleotide sequence ID" value="NZ_BMDM01000003.1"/>
</dbReference>
<keyword evidence="5 14" id="KW-0812">Transmembrane</keyword>
<keyword evidence="3" id="KW-1003">Cell membrane</keyword>
<comment type="subcellular location">
    <subcellularLocation>
        <location evidence="1">Cell membrane</location>
        <topology evidence="1">Multi-pass membrane protein</topology>
    </subcellularLocation>
</comment>
<dbReference type="PROSITE" id="PS50990">
    <property type="entry name" value="PEPTIDASE_C39"/>
    <property type="match status" value="1"/>
</dbReference>
<dbReference type="GO" id="GO:0005886">
    <property type="term" value="C:plasma membrane"/>
    <property type="evidence" value="ECO:0007669"/>
    <property type="project" value="UniProtKB-SubCell"/>
</dbReference>
<organism evidence="18 19">
    <name type="scientific">Mammaliicoccus stepanovicii</name>
    <dbReference type="NCBI Taxonomy" id="643214"/>
    <lineage>
        <taxon>Bacteria</taxon>
        <taxon>Bacillati</taxon>
        <taxon>Bacillota</taxon>
        <taxon>Bacilli</taxon>
        <taxon>Bacillales</taxon>
        <taxon>Staphylococcaceae</taxon>
        <taxon>Mammaliicoccus</taxon>
    </lineage>
</organism>
<comment type="function">
    <text evidence="13">May be involved in multidrug export. Transmembrane domains (TMD) form a pore in the cell membrane and the ATP-binding domain (NBD) is responsible for energy generation.</text>
</comment>
<feature type="transmembrane region" description="Helical" evidence="14">
    <location>
        <begin position="196"/>
        <end position="220"/>
    </location>
</feature>
<feature type="domain" description="ABC transporter" evidence="15">
    <location>
        <begin position="477"/>
        <end position="713"/>
    </location>
</feature>
<keyword evidence="6" id="KW-0547">Nucleotide-binding</keyword>
<dbReference type="NCBIfam" id="TIGR01193">
    <property type="entry name" value="bacteriocin_ABC"/>
    <property type="match status" value="1"/>
</dbReference>
<evidence type="ECO:0000256" key="8">
    <source>
        <dbReference type="ARBA" id="ARBA00022807"/>
    </source>
</evidence>
<evidence type="ECO:0000256" key="10">
    <source>
        <dbReference type="ARBA" id="ARBA00022967"/>
    </source>
</evidence>
<keyword evidence="8" id="KW-0788">Thiol protease</keyword>
<gene>
    <name evidence="18" type="primary">lagD</name>
    <name evidence="18" type="ORF">SAMEA4384403_00388</name>
</gene>
<keyword evidence="2" id="KW-0813">Transport</keyword>
<evidence type="ECO:0000256" key="3">
    <source>
        <dbReference type="ARBA" id="ARBA00022475"/>
    </source>
</evidence>
<evidence type="ECO:0000313" key="18">
    <source>
        <dbReference type="EMBL" id="SNV57868.1"/>
    </source>
</evidence>
<evidence type="ECO:0000256" key="13">
    <source>
        <dbReference type="ARBA" id="ARBA00025074"/>
    </source>
</evidence>
<evidence type="ECO:0000256" key="11">
    <source>
        <dbReference type="ARBA" id="ARBA00022989"/>
    </source>
</evidence>
<evidence type="ECO:0000259" key="16">
    <source>
        <dbReference type="PROSITE" id="PS50929"/>
    </source>
</evidence>
<evidence type="ECO:0000256" key="9">
    <source>
        <dbReference type="ARBA" id="ARBA00022840"/>
    </source>
</evidence>
<keyword evidence="10" id="KW-1278">Translocase</keyword>
<sequence>MKKIPFIQQEDEKDCGPVCIAMICKFYNKKVSLEKIRKIAGTDKNGTNLFGLIELGKSLGLDLTGVQAESIENLKEIKFPCIAHILNEKGFEHFIIIEKVKSNKIYIVDPDLGKYSTSLNQFESYWTKILLLIEKTENFNTNNDNPSVSILFKNLLINNYKYIGLIFLSSLLINLFGFLGTFYFKLLIDDILPSNIIYNLHILSGAVLLMYITQSFITYFRSHLILYFSLKIDIKIMLDYYNHVLKLPMEFFETRKSGEILSRFMDSSKIREAFSTVTVTFFIDILMILLGSILLYLQSSRLFLITLIFVPIYILLAFIFRKPFEKYNRQQMEQNSELNSYLIETINGISTIKSYTAEEEVSIKSEMFFIRLIKKILKLGIVTNIQMSIKGFLSLLISTVILWVGSYYVINNQMTLGELITFNALVVYFLGPIERMIDAQPIIQSAIVASRRIVEILDLESEENEDALTEFSFSNQIMINNLYFNYGHREDLLKDINIIINKNDFVALVGESGSGKSTLAKLLVNYYQAKEGEIQFDQRNILEIENSSIRNNIGYVSQQNFFFSGTIIENLLIGNDGGVTMDEIISACKNAEIHDFIETLPQRYNTSLEANGDNLSGGQLQRLALARLYIKNPDIYILDEVTSSLDATTENKIINNLYNTSKSKKTVILISHKLSTIEKVDNIYCMKNGKIIEQGTHKQLLANRSEYYTLWKNQSTEGI</sequence>
<feature type="domain" description="ABC transmembrane type-1" evidence="16">
    <location>
        <begin position="165"/>
        <end position="445"/>
    </location>
</feature>
<dbReference type="GO" id="GO:0006508">
    <property type="term" value="P:proteolysis"/>
    <property type="evidence" value="ECO:0007669"/>
    <property type="project" value="UniProtKB-KW"/>
</dbReference>
<dbReference type="Gene3D" id="1.20.1560.10">
    <property type="entry name" value="ABC transporter type 1, transmembrane domain"/>
    <property type="match status" value="1"/>
</dbReference>
<evidence type="ECO:0000259" key="17">
    <source>
        <dbReference type="PROSITE" id="PS50990"/>
    </source>
</evidence>
<dbReference type="CDD" id="cd18570">
    <property type="entry name" value="ABC_6TM_PCAT1_LagD_like"/>
    <property type="match status" value="1"/>
</dbReference>
<dbReference type="Pfam" id="PF03412">
    <property type="entry name" value="Peptidase_C39"/>
    <property type="match status" value="1"/>
</dbReference>
<reference evidence="18 19" key="1">
    <citation type="submission" date="2017-06" db="EMBL/GenBank/DDBJ databases">
        <authorList>
            <consortium name="Pathogen Informatics"/>
        </authorList>
    </citation>
    <scope>NUCLEOTIDE SEQUENCE [LARGE SCALE GENOMIC DNA]</scope>
    <source>
        <strain evidence="18 19">NCTC13839</strain>
    </source>
</reference>
<evidence type="ECO:0000313" key="19">
    <source>
        <dbReference type="Proteomes" id="UP000242084"/>
    </source>
</evidence>
<evidence type="ECO:0000256" key="14">
    <source>
        <dbReference type="SAM" id="Phobius"/>
    </source>
</evidence>
<dbReference type="GO" id="GO:0008234">
    <property type="term" value="F:cysteine-type peptidase activity"/>
    <property type="evidence" value="ECO:0007669"/>
    <property type="project" value="UniProtKB-KW"/>
</dbReference>
<dbReference type="PANTHER" id="PTHR43394">
    <property type="entry name" value="ATP-DEPENDENT PERMEASE MDL1, MITOCHONDRIAL"/>
    <property type="match status" value="1"/>
</dbReference>
<evidence type="ECO:0000256" key="1">
    <source>
        <dbReference type="ARBA" id="ARBA00004651"/>
    </source>
</evidence>
<dbReference type="EC" id="3.4.22.-" evidence="18"/>